<gene>
    <name evidence="2" type="ORF">EDF87_107139</name>
</gene>
<feature type="compositionally biased region" description="Basic and acidic residues" evidence="1">
    <location>
        <begin position="69"/>
        <end position="85"/>
    </location>
</feature>
<evidence type="ECO:0000313" key="3">
    <source>
        <dbReference type="Proteomes" id="UP000295804"/>
    </source>
</evidence>
<name>A0A4R7VCJ6_9PSED</name>
<feature type="region of interest" description="Disordered" evidence="1">
    <location>
        <begin position="69"/>
        <end position="92"/>
    </location>
</feature>
<evidence type="ECO:0000313" key="2">
    <source>
        <dbReference type="EMBL" id="TDV46725.1"/>
    </source>
</evidence>
<proteinExistence type="predicted"/>
<dbReference type="Pfam" id="PF10832">
    <property type="entry name" value="YhfG"/>
    <property type="match status" value="1"/>
</dbReference>
<dbReference type="AlphaFoldDB" id="A0A4R7VCJ6"/>
<sequence length="92" mass="10946">MSKFFDELMESVQEMDEILRRERRASSPTFTPNTDDETALSFEQKQAYFDKVRRSNYLASLHLEGFDTQRTDTDKTLPLRESALEKHRRNKN</sequence>
<protein>
    <submittedName>
        <fullName evidence="2">Uncharacterized protein</fullName>
    </submittedName>
</protein>
<accession>A0A4R7VCJ6</accession>
<organism evidence="2 3">
    <name type="scientific">Pseudomonas helmanticensis</name>
    <dbReference type="NCBI Taxonomy" id="1471381"/>
    <lineage>
        <taxon>Bacteria</taxon>
        <taxon>Pseudomonadati</taxon>
        <taxon>Pseudomonadota</taxon>
        <taxon>Gammaproteobacteria</taxon>
        <taxon>Pseudomonadales</taxon>
        <taxon>Pseudomonadaceae</taxon>
        <taxon>Pseudomonas</taxon>
    </lineage>
</organism>
<dbReference type="EMBL" id="SOCQ01000007">
    <property type="protein sequence ID" value="TDV46725.1"/>
    <property type="molecule type" value="Genomic_DNA"/>
</dbReference>
<comment type="caution">
    <text evidence="2">The sequence shown here is derived from an EMBL/GenBank/DDBJ whole genome shotgun (WGS) entry which is preliminary data.</text>
</comment>
<dbReference type="InterPro" id="IPR022541">
    <property type="entry name" value="YhfG"/>
</dbReference>
<reference evidence="2 3" key="1">
    <citation type="submission" date="2019-03" db="EMBL/GenBank/DDBJ databases">
        <title>Genomic analyses of the natural microbiome of Caenorhabditis elegans.</title>
        <authorList>
            <person name="Samuel B."/>
        </authorList>
    </citation>
    <scope>NUCLEOTIDE SEQUENCE [LARGE SCALE GENOMIC DNA]</scope>
    <source>
        <strain evidence="2 3">BIGb0525</strain>
    </source>
</reference>
<evidence type="ECO:0000256" key="1">
    <source>
        <dbReference type="SAM" id="MobiDB-lite"/>
    </source>
</evidence>
<dbReference type="Proteomes" id="UP000295804">
    <property type="component" value="Unassembled WGS sequence"/>
</dbReference>